<keyword evidence="2" id="KW-0964">Secreted</keyword>
<name>A0A3F3NSW1_ENTFC</name>
<dbReference type="NCBIfam" id="NF033902">
    <property type="entry name" value="iso_D2_wall_anc"/>
    <property type="match status" value="1"/>
</dbReference>
<evidence type="ECO:0000259" key="8">
    <source>
        <dbReference type="Pfam" id="PF17802"/>
    </source>
</evidence>
<evidence type="ECO:0000256" key="2">
    <source>
        <dbReference type="ARBA" id="ARBA00022525"/>
    </source>
</evidence>
<reference evidence="9 10" key="1">
    <citation type="submission" date="2015-06" db="EMBL/GenBank/DDBJ databases">
        <title>The Genome Sequence of Enterococcus faecium 131EA1.</title>
        <authorList>
            <consortium name="The Broad Institute Genomics Platform"/>
            <consortium name="The Broad Institute Genome Sequencing Center for Infectious Disease"/>
            <person name="Earl A.M."/>
            <person name="Van Tyne D."/>
            <person name="Lebreton F."/>
            <person name="Saavedra J.T."/>
            <person name="Gilmore M.S."/>
            <person name="Manson Mcguire A."/>
            <person name="Clock S."/>
            <person name="Crupain M."/>
            <person name="Rangan U."/>
            <person name="Young S."/>
            <person name="Abouelleil A."/>
            <person name="Cao P."/>
            <person name="Chapman S.B."/>
            <person name="Griggs A."/>
            <person name="Priest M."/>
            <person name="Shea T."/>
            <person name="Wortman J."/>
            <person name="Nusbaum C."/>
            <person name="Birren B."/>
        </authorList>
    </citation>
    <scope>NUCLEOTIDE SEQUENCE [LARGE SCALE GENOMIC DNA]</scope>
    <source>
        <strain evidence="9 10">131EA1</strain>
    </source>
</reference>
<evidence type="ECO:0000256" key="6">
    <source>
        <dbReference type="SAM" id="Phobius"/>
    </source>
</evidence>
<feature type="domain" description="SpaA-like prealbumin fold" evidence="8">
    <location>
        <begin position="43"/>
        <end position="156"/>
    </location>
</feature>
<comment type="caution">
    <text evidence="9">The sequence shown here is derived from an EMBL/GenBank/DDBJ whole genome shotgun (WGS) entry which is preliminary data.</text>
</comment>
<dbReference type="NCBIfam" id="TIGR01167">
    <property type="entry name" value="LPXTG_anchor"/>
    <property type="match status" value="1"/>
</dbReference>
<keyword evidence="6" id="KW-0812">Transmembrane</keyword>
<feature type="domain" description="Gram-positive cocci surface proteins LPxTG" evidence="7">
    <location>
        <begin position="162"/>
        <end position="200"/>
    </location>
</feature>
<dbReference type="Gene3D" id="2.60.40.10">
    <property type="entry name" value="Immunoglobulins"/>
    <property type="match status" value="1"/>
</dbReference>
<dbReference type="Pfam" id="PF17802">
    <property type="entry name" value="SpaA"/>
    <property type="match status" value="1"/>
</dbReference>
<sequence>MQQTTGIIHGADQANLGNPTGVVNRENTTTDNTITVENVQKYGDFHFIKQDVNTQEKLGGAEFSILRAKDPTVKLMKKIANLVSGEYLYAWSSEVSGSDWEEVKLISDSEGKFSIEGLKQGTYCLQEIKAPKGYALPKNEAAYTEFTVDDDPTTSDKTTIDNQPKGILPSTGGTGIIAFILAGISLTGGAVIYFKKRHQEIEA</sequence>
<protein>
    <submittedName>
        <fullName evidence="9">LPXTG-protein cell wall anchor protein</fullName>
    </submittedName>
</protein>
<dbReference type="InterPro" id="IPR019931">
    <property type="entry name" value="LPXTG_anchor"/>
</dbReference>
<keyword evidence="6" id="KW-0472">Membrane</keyword>
<proteinExistence type="predicted"/>
<dbReference type="Proteomes" id="UP000253144">
    <property type="component" value="Unassembled WGS sequence"/>
</dbReference>
<dbReference type="InterPro" id="IPR013783">
    <property type="entry name" value="Ig-like_fold"/>
</dbReference>
<dbReference type="InterPro" id="IPR041033">
    <property type="entry name" value="SpaA_PFL_dom_1"/>
</dbReference>
<keyword evidence="6" id="KW-1133">Transmembrane helix</keyword>
<dbReference type="EMBL" id="LEQJ01000002">
    <property type="protein sequence ID" value="RBS35108.1"/>
    <property type="molecule type" value="Genomic_DNA"/>
</dbReference>
<accession>A0A3F3NSW1</accession>
<keyword evidence="4" id="KW-0572">Peptidoglycan-anchor</keyword>
<dbReference type="AlphaFoldDB" id="A0A3F3NSW1"/>
<dbReference type="SUPFAM" id="SSF49478">
    <property type="entry name" value="Cna protein B-type domain"/>
    <property type="match status" value="1"/>
</dbReference>
<dbReference type="InterPro" id="IPR048052">
    <property type="entry name" value="FM1-like"/>
</dbReference>
<evidence type="ECO:0000256" key="4">
    <source>
        <dbReference type="ARBA" id="ARBA00023088"/>
    </source>
</evidence>
<evidence type="ECO:0000256" key="3">
    <source>
        <dbReference type="ARBA" id="ARBA00022729"/>
    </source>
</evidence>
<evidence type="ECO:0000256" key="1">
    <source>
        <dbReference type="ARBA" id="ARBA00022512"/>
    </source>
</evidence>
<organism evidence="9 10">
    <name type="scientific">Enterococcus faecium</name>
    <name type="common">Streptococcus faecium</name>
    <dbReference type="NCBI Taxonomy" id="1352"/>
    <lineage>
        <taxon>Bacteria</taxon>
        <taxon>Bacillati</taxon>
        <taxon>Bacillota</taxon>
        <taxon>Bacilli</taxon>
        <taxon>Lactobacillales</taxon>
        <taxon>Enterococcaceae</taxon>
        <taxon>Enterococcus</taxon>
    </lineage>
</organism>
<evidence type="ECO:0000259" key="7">
    <source>
        <dbReference type="Pfam" id="PF00746"/>
    </source>
</evidence>
<dbReference type="Pfam" id="PF00746">
    <property type="entry name" value="Gram_pos_anchor"/>
    <property type="match status" value="1"/>
</dbReference>
<gene>
    <name evidence="9" type="ORF">EB12_00536</name>
</gene>
<evidence type="ECO:0000313" key="9">
    <source>
        <dbReference type="EMBL" id="RBS35108.1"/>
    </source>
</evidence>
<keyword evidence="1" id="KW-0134">Cell wall</keyword>
<evidence type="ECO:0000313" key="10">
    <source>
        <dbReference type="Proteomes" id="UP000253144"/>
    </source>
</evidence>
<feature type="transmembrane region" description="Helical" evidence="6">
    <location>
        <begin position="172"/>
        <end position="194"/>
    </location>
</feature>
<feature type="region of interest" description="Disordered" evidence="5">
    <location>
        <begin position="1"/>
        <end position="29"/>
    </location>
</feature>
<keyword evidence="3" id="KW-0732">Signal</keyword>
<evidence type="ECO:0000256" key="5">
    <source>
        <dbReference type="SAM" id="MobiDB-lite"/>
    </source>
</evidence>